<gene>
    <name evidence="2" type="ORF">WJ53_00685</name>
</gene>
<evidence type="ECO:0000313" key="3">
    <source>
        <dbReference type="Proteomes" id="UP000061665"/>
    </source>
</evidence>
<sequence length="186" mass="20945">MSQFARGFKKDCERIVASLREELRLPEFEPIDMTALAAHLNIPLAALRDCVKHSQIPCDPEYINEIYDKVSAFTIFDGRHRSIVYNDRHSTPRHRSNLAHEFAHALLLHPPEGNAGASQERLHEQEAAWLGGVLLLTDKQALHVVASGLSHDAATKRFAISREMLTYRLNVTAAVRRARNGGFTVR</sequence>
<dbReference type="RefSeq" id="WP_059724598.1">
    <property type="nucleotide sequence ID" value="NZ_LOYI01000055.1"/>
</dbReference>
<accession>A0AB73GD15</accession>
<dbReference type="Gene3D" id="1.10.10.2910">
    <property type="match status" value="1"/>
</dbReference>
<organism evidence="2 3">
    <name type="scientific">Burkholderia ubonensis</name>
    <dbReference type="NCBI Taxonomy" id="101571"/>
    <lineage>
        <taxon>Bacteria</taxon>
        <taxon>Pseudomonadati</taxon>
        <taxon>Pseudomonadota</taxon>
        <taxon>Betaproteobacteria</taxon>
        <taxon>Burkholderiales</taxon>
        <taxon>Burkholderiaceae</taxon>
        <taxon>Burkholderia</taxon>
        <taxon>Burkholderia cepacia complex</taxon>
    </lineage>
</organism>
<evidence type="ECO:0000259" key="1">
    <source>
        <dbReference type="Pfam" id="PF06114"/>
    </source>
</evidence>
<dbReference type="Pfam" id="PF06114">
    <property type="entry name" value="Peptidase_M78"/>
    <property type="match status" value="1"/>
</dbReference>
<name>A0AB73GD15_9BURK</name>
<dbReference type="InterPro" id="IPR010359">
    <property type="entry name" value="IrrE_HExxH"/>
</dbReference>
<proteinExistence type="predicted"/>
<feature type="domain" description="IrrE N-terminal-like" evidence="1">
    <location>
        <begin position="75"/>
        <end position="170"/>
    </location>
</feature>
<dbReference type="AlphaFoldDB" id="A0AB73GD15"/>
<dbReference type="EMBL" id="LOZE01000012">
    <property type="protein sequence ID" value="KVM39927.1"/>
    <property type="molecule type" value="Genomic_DNA"/>
</dbReference>
<evidence type="ECO:0000313" key="2">
    <source>
        <dbReference type="EMBL" id="KVM39927.1"/>
    </source>
</evidence>
<reference evidence="2 3" key="1">
    <citation type="submission" date="2015-11" db="EMBL/GenBank/DDBJ databases">
        <title>Expanding the genomic diversity of Burkholderia species for the development of highly accurate diagnostics.</title>
        <authorList>
            <person name="Sahl J."/>
            <person name="Keim P."/>
            <person name="Wagner D."/>
        </authorList>
    </citation>
    <scope>NUCLEOTIDE SEQUENCE [LARGE SCALE GENOMIC DNA]</scope>
    <source>
        <strain evidence="2 3">MSMB2058</strain>
    </source>
</reference>
<comment type="caution">
    <text evidence="2">The sequence shown here is derived from an EMBL/GenBank/DDBJ whole genome shotgun (WGS) entry which is preliminary data.</text>
</comment>
<dbReference type="Proteomes" id="UP000061665">
    <property type="component" value="Unassembled WGS sequence"/>
</dbReference>
<protein>
    <recommendedName>
        <fullName evidence="1">IrrE N-terminal-like domain-containing protein</fullName>
    </recommendedName>
</protein>